<dbReference type="AlphaFoldDB" id="A0A8T0E5Z4"/>
<evidence type="ECO:0000313" key="2">
    <source>
        <dbReference type="EMBL" id="KAF8765271.1"/>
    </source>
</evidence>
<organism evidence="2 3">
    <name type="scientific">Argiope bruennichi</name>
    <name type="common">Wasp spider</name>
    <name type="synonym">Aranea bruennichi</name>
    <dbReference type="NCBI Taxonomy" id="94029"/>
    <lineage>
        <taxon>Eukaryota</taxon>
        <taxon>Metazoa</taxon>
        <taxon>Ecdysozoa</taxon>
        <taxon>Arthropoda</taxon>
        <taxon>Chelicerata</taxon>
        <taxon>Arachnida</taxon>
        <taxon>Araneae</taxon>
        <taxon>Araneomorphae</taxon>
        <taxon>Entelegynae</taxon>
        <taxon>Araneoidea</taxon>
        <taxon>Araneidae</taxon>
        <taxon>Argiope</taxon>
    </lineage>
</organism>
<sequence length="303" mass="32049">MQVPLPPPLPVALSASAASVASSANCANSIPRGQAGCLGPSVGRASQSASQKCCPSGAQELFHHHHHLRLRKFSRKPVRSSVPRKPKCLFSSPQAPLLPCSLSSFSSAFSSANPPRPRQRCPFQLGFNVANTSVSANLPASVMPYLKLALQSRWSQFRSPLCRFHAVGQFLAGQGILTGQAGSLASPLPCFSASAAFGPSSAAAQSASRRFKSCLGFVSGVAERQPRVLPDPVFRAPFPPPPPIRPRKSSRKQSASSLPRSRPLHSGQTSSASLSASQILSPASLRPNPSQLRHPCLSIRLQT</sequence>
<evidence type="ECO:0000256" key="1">
    <source>
        <dbReference type="SAM" id="MobiDB-lite"/>
    </source>
</evidence>
<comment type="caution">
    <text evidence="2">The sequence shown here is derived from an EMBL/GenBank/DDBJ whole genome shotgun (WGS) entry which is preliminary data.</text>
</comment>
<gene>
    <name evidence="2" type="ORF">HNY73_023252</name>
</gene>
<protein>
    <submittedName>
        <fullName evidence="2">Uncharacterized protein</fullName>
    </submittedName>
</protein>
<proteinExistence type="predicted"/>
<dbReference type="Proteomes" id="UP000807504">
    <property type="component" value="Unassembled WGS sequence"/>
</dbReference>
<evidence type="ECO:0000313" key="3">
    <source>
        <dbReference type="Proteomes" id="UP000807504"/>
    </source>
</evidence>
<reference evidence="2" key="1">
    <citation type="journal article" date="2020" name="bioRxiv">
        <title>Chromosome-level reference genome of the European wasp spider Argiope bruennichi: a resource for studies on range expansion and evolutionary adaptation.</title>
        <authorList>
            <person name="Sheffer M.M."/>
            <person name="Hoppe A."/>
            <person name="Krehenwinkel H."/>
            <person name="Uhl G."/>
            <person name="Kuss A.W."/>
            <person name="Jensen L."/>
            <person name="Jensen C."/>
            <person name="Gillespie R.G."/>
            <person name="Hoff K.J."/>
            <person name="Prost S."/>
        </authorList>
    </citation>
    <scope>NUCLEOTIDE SEQUENCE</scope>
</reference>
<keyword evidence="3" id="KW-1185">Reference proteome</keyword>
<name>A0A8T0E5Z4_ARGBR</name>
<feature type="region of interest" description="Disordered" evidence="1">
    <location>
        <begin position="230"/>
        <end position="303"/>
    </location>
</feature>
<dbReference type="EMBL" id="JABXBU010002231">
    <property type="protein sequence ID" value="KAF8765271.1"/>
    <property type="molecule type" value="Genomic_DNA"/>
</dbReference>
<feature type="compositionally biased region" description="Low complexity" evidence="1">
    <location>
        <begin position="270"/>
        <end position="285"/>
    </location>
</feature>
<accession>A0A8T0E5Z4</accession>
<reference evidence="2" key="2">
    <citation type="submission" date="2020-06" db="EMBL/GenBank/DDBJ databases">
        <authorList>
            <person name="Sheffer M."/>
        </authorList>
    </citation>
    <scope>NUCLEOTIDE SEQUENCE</scope>
</reference>